<comment type="caution">
    <text evidence="2">The sequence shown here is derived from an EMBL/GenBank/DDBJ whole genome shotgun (WGS) entry which is preliminary data.</text>
</comment>
<keyword evidence="3" id="KW-1185">Reference proteome</keyword>
<dbReference type="PANTHER" id="PTHR38011">
    <property type="entry name" value="DIHYDROFOLATE REDUCTASE FAMILY PROTEIN (AFU_ORTHOLOGUE AFUA_8G06820)"/>
    <property type="match status" value="1"/>
</dbReference>
<sequence length="174" mass="18532">MSKLLYSAAMSLDGFIAGPGGDMSWLNRHPIEPSEVAAGLADRIGSVLIGGTTFRGDDPNRGTEEEGAFAGQYEGPTLVLTRQPPERPVPGVEFHTDLPEAVARAKDLASDRYVNVLGAGVARSCLEAGLLDEILIFVVPVLLGGGTRAYDGAKEVGLERLPGTTEHWYRVIKD</sequence>
<dbReference type="Pfam" id="PF01872">
    <property type="entry name" value="RibD_C"/>
    <property type="match status" value="1"/>
</dbReference>
<dbReference type="PANTHER" id="PTHR38011:SF11">
    <property type="entry name" value="2,5-DIAMINO-6-RIBOSYLAMINO-4(3H)-PYRIMIDINONE 5'-PHOSPHATE REDUCTASE"/>
    <property type="match status" value="1"/>
</dbReference>
<dbReference type="GO" id="GO:0008703">
    <property type="term" value="F:5-amino-6-(5-phosphoribosylamino)uracil reductase activity"/>
    <property type="evidence" value="ECO:0007669"/>
    <property type="project" value="InterPro"/>
</dbReference>
<proteinExistence type="predicted"/>
<feature type="domain" description="Bacterial bifunctional deaminase-reductase C-terminal" evidence="1">
    <location>
        <begin position="3"/>
        <end position="153"/>
    </location>
</feature>
<name>A0A7Y9I1V6_9ACTN</name>
<dbReference type="Proteomes" id="UP000569914">
    <property type="component" value="Unassembled WGS sequence"/>
</dbReference>
<dbReference type="InterPro" id="IPR050765">
    <property type="entry name" value="Riboflavin_Biosynth_HTPR"/>
</dbReference>
<dbReference type="EMBL" id="JACCBU010000001">
    <property type="protein sequence ID" value="NYE68707.1"/>
    <property type="molecule type" value="Genomic_DNA"/>
</dbReference>
<dbReference type="SUPFAM" id="SSF53597">
    <property type="entry name" value="Dihydrofolate reductase-like"/>
    <property type="match status" value="1"/>
</dbReference>
<dbReference type="RefSeq" id="WP_179747595.1">
    <property type="nucleotide sequence ID" value="NZ_JACCBU010000001.1"/>
</dbReference>
<dbReference type="InterPro" id="IPR024072">
    <property type="entry name" value="DHFR-like_dom_sf"/>
</dbReference>
<organism evidence="2 3">
    <name type="scientific">Microlunatus parietis</name>
    <dbReference type="NCBI Taxonomy" id="682979"/>
    <lineage>
        <taxon>Bacteria</taxon>
        <taxon>Bacillati</taxon>
        <taxon>Actinomycetota</taxon>
        <taxon>Actinomycetes</taxon>
        <taxon>Propionibacteriales</taxon>
        <taxon>Propionibacteriaceae</taxon>
        <taxon>Microlunatus</taxon>
    </lineage>
</organism>
<dbReference type="Gene3D" id="3.40.430.10">
    <property type="entry name" value="Dihydrofolate Reductase, subunit A"/>
    <property type="match status" value="1"/>
</dbReference>
<evidence type="ECO:0000259" key="1">
    <source>
        <dbReference type="Pfam" id="PF01872"/>
    </source>
</evidence>
<reference evidence="2 3" key="1">
    <citation type="submission" date="2020-07" db="EMBL/GenBank/DDBJ databases">
        <title>Sequencing the genomes of 1000 actinobacteria strains.</title>
        <authorList>
            <person name="Klenk H.-P."/>
        </authorList>
    </citation>
    <scope>NUCLEOTIDE SEQUENCE [LARGE SCALE GENOMIC DNA]</scope>
    <source>
        <strain evidence="2 3">DSM 22083</strain>
    </source>
</reference>
<dbReference type="InterPro" id="IPR002734">
    <property type="entry name" value="RibDG_C"/>
</dbReference>
<accession>A0A7Y9I1V6</accession>
<protein>
    <submittedName>
        <fullName evidence="2">Dihydrofolate reductase</fullName>
    </submittedName>
</protein>
<evidence type="ECO:0000313" key="2">
    <source>
        <dbReference type="EMBL" id="NYE68707.1"/>
    </source>
</evidence>
<gene>
    <name evidence="2" type="ORF">BKA15_000036</name>
</gene>
<evidence type="ECO:0000313" key="3">
    <source>
        <dbReference type="Proteomes" id="UP000569914"/>
    </source>
</evidence>
<dbReference type="GO" id="GO:0009231">
    <property type="term" value="P:riboflavin biosynthetic process"/>
    <property type="evidence" value="ECO:0007669"/>
    <property type="project" value="InterPro"/>
</dbReference>
<dbReference type="AlphaFoldDB" id="A0A7Y9I1V6"/>